<keyword evidence="1" id="KW-0472">Membrane</keyword>
<feature type="domain" description="TadE-like" evidence="2">
    <location>
        <begin position="17"/>
        <end position="57"/>
    </location>
</feature>
<proteinExistence type="predicted"/>
<comment type="caution">
    <text evidence="3">The sequence shown here is derived from an EMBL/GenBank/DDBJ whole genome shotgun (WGS) entry which is preliminary data.</text>
</comment>
<keyword evidence="4" id="KW-1185">Reference proteome</keyword>
<dbReference type="RefSeq" id="WP_179905990.1">
    <property type="nucleotide sequence ID" value="NZ_JACBXS010000017.1"/>
</dbReference>
<evidence type="ECO:0000313" key="3">
    <source>
        <dbReference type="EMBL" id="NYS25283.1"/>
    </source>
</evidence>
<dbReference type="InterPro" id="IPR012495">
    <property type="entry name" value="TadE-like_dom"/>
</dbReference>
<protein>
    <submittedName>
        <fullName evidence="3">Pilus assembly protein</fullName>
    </submittedName>
</protein>
<reference evidence="3 4" key="1">
    <citation type="journal article" date="2000" name="Arch. Microbiol.">
        <title>Rhodobaca bogoriensis gen. nov. and sp. nov., an alkaliphilic purple nonsulfur bacterium from African Rift Valley soda lakes.</title>
        <authorList>
            <person name="Milford A.D."/>
            <person name="Achenbach L.A."/>
            <person name="Jung D.O."/>
            <person name="Madigan M.T."/>
        </authorList>
    </citation>
    <scope>NUCLEOTIDE SEQUENCE [LARGE SCALE GENOMIC DNA]</scope>
    <source>
        <strain evidence="3 4">2376</strain>
    </source>
</reference>
<dbReference type="EMBL" id="JACBXS010000017">
    <property type="protein sequence ID" value="NYS25283.1"/>
    <property type="molecule type" value="Genomic_DNA"/>
</dbReference>
<accession>A0A7Z0L0I7</accession>
<gene>
    <name evidence="3" type="ORF">HUK65_09795</name>
</gene>
<dbReference type="AlphaFoldDB" id="A0A7Z0L0I7"/>
<evidence type="ECO:0000313" key="4">
    <source>
        <dbReference type="Proteomes" id="UP000529417"/>
    </source>
</evidence>
<dbReference type="Proteomes" id="UP000529417">
    <property type="component" value="Unassembled WGS sequence"/>
</dbReference>
<name>A0A7Z0L0I7_9RHOB</name>
<keyword evidence="1" id="KW-0812">Transmembrane</keyword>
<keyword evidence="1" id="KW-1133">Transmembrane helix</keyword>
<feature type="transmembrane region" description="Helical" evidence="1">
    <location>
        <begin position="23"/>
        <end position="44"/>
    </location>
</feature>
<sequence length="129" mass="13981">MKWSRDRLSALRRDEHGGVTVEFVIWTPMIMALLLLVADASAAFMAQSAMWQAAGDISRAIATGRIAIDDAATFVNATAGYALSVQHTEELIAVRLSRPFDGIGTGMMLSFMGDMQVTVLQHLEPGVEL</sequence>
<organism evidence="3 4">
    <name type="scientific">Rhabdonatronobacter sediminivivens</name>
    <dbReference type="NCBI Taxonomy" id="2743469"/>
    <lineage>
        <taxon>Bacteria</taxon>
        <taxon>Pseudomonadati</taxon>
        <taxon>Pseudomonadota</taxon>
        <taxon>Alphaproteobacteria</taxon>
        <taxon>Rhodobacterales</taxon>
        <taxon>Paracoccaceae</taxon>
        <taxon>Rhabdonatronobacter</taxon>
    </lineage>
</organism>
<dbReference type="Pfam" id="PF07811">
    <property type="entry name" value="TadE"/>
    <property type="match status" value="1"/>
</dbReference>
<evidence type="ECO:0000259" key="2">
    <source>
        <dbReference type="Pfam" id="PF07811"/>
    </source>
</evidence>
<evidence type="ECO:0000256" key="1">
    <source>
        <dbReference type="SAM" id="Phobius"/>
    </source>
</evidence>